<dbReference type="RefSeq" id="WP_012504800.1">
    <property type="nucleotide sequence ID" value="NC_011059.1"/>
</dbReference>
<dbReference type="STRING" id="290512.Paes_0205"/>
<dbReference type="EMBL" id="CP001108">
    <property type="protein sequence ID" value="ACF45263.1"/>
    <property type="molecule type" value="Genomic_DNA"/>
</dbReference>
<dbReference type="Proteomes" id="UP000002725">
    <property type="component" value="Chromosome"/>
</dbReference>
<keyword evidence="2" id="KW-1185">Reference proteome</keyword>
<evidence type="ECO:0000313" key="1">
    <source>
        <dbReference type="EMBL" id="ACF45263.1"/>
    </source>
</evidence>
<dbReference type="SUPFAM" id="SSF158446">
    <property type="entry name" value="IVS-encoded protein-like"/>
    <property type="match status" value="1"/>
</dbReference>
<organism evidence="1 2">
    <name type="scientific">Prosthecochloris aestuarii (strain DSM 271 / SK 413)</name>
    <dbReference type="NCBI Taxonomy" id="290512"/>
    <lineage>
        <taxon>Bacteria</taxon>
        <taxon>Pseudomonadati</taxon>
        <taxon>Chlorobiota</taxon>
        <taxon>Chlorobiia</taxon>
        <taxon>Chlorobiales</taxon>
        <taxon>Chlorobiaceae</taxon>
        <taxon>Prosthecochloris</taxon>
    </lineage>
</organism>
<gene>
    <name evidence="1" type="ordered locus">Paes_0205</name>
</gene>
<proteinExistence type="predicted"/>
<dbReference type="Gene3D" id="1.20.1440.60">
    <property type="entry name" value="23S rRNA-intervening sequence"/>
    <property type="match status" value="1"/>
</dbReference>
<dbReference type="CDD" id="cd16376">
    <property type="entry name" value="Avd_like"/>
    <property type="match status" value="1"/>
</dbReference>
<dbReference type="InterPro" id="IPR036583">
    <property type="entry name" value="23S_rRNA_IVS_sf"/>
</dbReference>
<dbReference type="HOGENOM" id="CLU_2586856_0_0_10"/>
<protein>
    <recommendedName>
        <fullName evidence="3">Four helix bundle protein</fullName>
    </recommendedName>
</protein>
<evidence type="ECO:0008006" key="3">
    <source>
        <dbReference type="Google" id="ProtNLM"/>
    </source>
</evidence>
<sequence length="80" mass="9412">MNYDGLPVYKASYDLLLEIFGFTRNFHKEYTYTLGESIKREAVEMIGCIYRANAAQHKVDILAKAREHVEVLRLYVRLKK</sequence>
<dbReference type="AlphaFoldDB" id="B4S3R7"/>
<dbReference type="KEGG" id="paa:Paes_0205"/>
<dbReference type="InterPro" id="IPR055360">
    <property type="entry name" value="bAvd"/>
</dbReference>
<reference evidence="1" key="1">
    <citation type="submission" date="2008-06" db="EMBL/GenBank/DDBJ databases">
        <title>Complete sequence of chromosome of Prosthecochloris aestuarii DSM 271.</title>
        <authorList>
            <consortium name="US DOE Joint Genome Institute"/>
            <person name="Lucas S."/>
            <person name="Copeland A."/>
            <person name="Lapidus A."/>
            <person name="Glavina del Rio T."/>
            <person name="Dalin E."/>
            <person name="Tice H."/>
            <person name="Bruce D."/>
            <person name="Goodwin L."/>
            <person name="Pitluck S."/>
            <person name="Schmutz J."/>
            <person name="Larimer F."/>
            <person name="Land M."/>
            <person name="Hauser L."/>
            <person name="Kyrpides N."/>
            <person name="Anderson I."/>
            <person name="Liu Z."/>
            <person name="Li T."/>
            <person name="Zhao F."/>
            <person name="Overmann J."/>
            <person name="Bryant D.A."/>
            <person name="Richardson P."/>
        </authorList>
    </citation>
    <scope>NUCLEOTIDE SEQUENCE [LARGE SCALE GENOMIC DNA]</scope>
    <source>
        <strain evidence="1">DSM 271</strain>
    </source>
</reference>
<evidence type="ECO:0000313" key="2">
    <source>
        <dbReference type="Proteomes" id="UP000002725"/>
    </source>
</evidence>
<name>B4S3R7_PROA2</name>
<accession>B4S3R7</accession>